<dbReference type="EMBL" id="LFVU01000027">
    <property type="protein sequence ID" value="KMT21488.1"/>
    <property type="molecule type" value="Genomic_DNA"/>
</dbReference>
<comment type="caution">
    <text evidence="19">The sequence shown here is derived from an EMBL/GenBank/DDBJ whole genome shotgun (WGS) entry which is preliminary data.</text>
</comment>
<feature type="binding site" evidence="15 16">
    <location>
        <begin position="131"/>
        <end position="136"/>
    </location>
    <ligand>
        <name>S-adenosyl-L-methionine</name>
        <dbReference type="ChEBI" id="CHEBI:59789"/>
    </ligand>
</feature>
<keyword evidence="11 15" id="KW-0819">tRNA processing</keyword>
<dbReference type="PIRSF" id="PIRSF000386">
    <property type="entry name" value="tRNA_mtase"/>
    <property type="match status" value="1"/>
</dbReference>
<evidence type="ECO:0000256" key="8">
    <source>
        <dbReference type="ARBA" id="ARBA00022603"/>
    </source>
</evidence>
<protein>
    <recommendedName>
        <fullName evidence="6 15">tRNA (guanine-N(1)-)-methyltransferase</fullName>
        <ecNumber evidence="5 15">2.1.1.228</ecNumber>
    </recommendedName>
    <alternativeName>
        <fullName evidence="12 15">M1G-methyltransferase</fullName>
    </alternativeName>
    <alternativeName>
        <fullName evidence="13 15">tRNA [GM37] methyltransferase</fullName>
    </alternativeName>
</protein>
<comment type="similarity">
    <text evidence="3 15 17">Belongs to the RNA methyltransferase TrmD family.</text>
</comment>
<dbReference type="EC" id="2.1.1.228" evidence="5 15"/>
<dbReference type="FunFam" id="1.10.1270.20:FF:000001">
    <property type="entry name" value="tRNA (guanine-N(1)-)-methyltransferase"/>
    <property type="match status" value="1"/>
</dbReference>
<dbReference type="NCBIfam" id="NF000648">
    <property type="entry name" value="PRK00026.1"/>
    <property type="match status" value="1"/>
</dbReference>
<evidence type="ECO:0000256" key="14">
    <source>
        <dbReference type="ARBA" id="ARBA00047783"/>
    </source>
</evidence>
<feature type="binding site" evidence="15 16">
    <location>
        <position position="112"/>
    </location>
    <ligand>
        <name>S-adenosyl-L-methionine</name>
        <dbReference type="ChEBI" id="CHEBI:59789"/>
    </ligand>
</feature>
<dbReference type="InterPro" id="IPR023148">
    <property type="entry name" value="tRNA_m1G_MeTrfase_C_sf"/>
</dbReference>
<dbReference type="InterPro" id="IPR002649">
    <property type="entry name" value="tRNA_m1G_MeTrfase_TrmD"/>
</dbReference>
<evidence type="ECO:0000256" key="6">
    <source>
        <dbReference type="ARBA" id="ARBA00014679"/>
    </source>
</evidence>
<dbReference type="Proteomes" id="UP000036756">
    <property type="component" value="Unassembled WGS sequence"/>
</dbReference>
<dbReference type="NCBIfam" id="TIGR00088">
    <property type="entry name" value="trmD"/>
    <property type="match status" value="1"/>
</dbReference>
<sequence>MKFDILTLFPEMFTVFESSIIKRAKDKNIVDIKVHDIRDFTTNKHRKVDDYPYGGGAGMVMQAQPIYDAIDHLKSIYGYKPYTIYLSPRGRVFKQEVAKELSTMNHILFLCGHYEGIDERVMDIVDDQMSIGDFVLTGGEIPTMVIIDSVSRLIDGVLSKNESYEDESFSDSLLEYPQYTRPEEFRGKRVPDVLLSGHHAKIDKWRREMSLKITYERRPDLLKSASLSKKDIEYIKAISKKSK</sequence>
<keyword evidence="8 15" id="KW-0489">Methyltransferase</keyword>
<comment type="subunit">
    <text evidence="4 15 17">Homodimer.</text>
</comment>
<proteinExistence type="inferred from homology"/>
<comment type="catalytic activity">
    <reaction evidence="14 15 17">
        <text>guanosine(37) in tRNA + S-adenosyl-L-methionine = N(1)-methylguanosine(37) in tRNA + S-adenosyl-L-homocysteine + H(+)</text>
        <dbReference type="Rhea" id="RHEA:36899"/>
        <dbReference type="Rhea" id="RHEA-COMP:10145"/>
        <dbReference type="Rhea" id="RHEA-COMP:10147"/>
        <dbReference type="ChEBI" id="CHEBI:15378"/>
        <dbReference type="ChEBI" id="CHEBI:57856"/>
        <dbReference type="ChEBI" id="CHEBI:59789"/>
        <dbReference type="ChEBI" id="CHEBI:73542"/>
        <dbReference type="ChEBI" id="CHEBI:74269"/>
        <dbReference type="EC" id="2.1.1.228"/>
    </reaction>
</comment>
<dbReference type="InterPro" id="IPR029026">
    <property type="entry name" value="tRNA_m1G_MTases_N"/>
</dbReference>
<evidence type="ECO:0000256" key="16">
    <source>
        <dbReference type="PIRSR" id="PIRSR000386-1"/>
    </source>
</evidence>
<name>A0A0J8DB14_CLOCY</name>
<evidence type="ECO:0000256" key="12">
    <source>
        <dbReference type="ARBA" id="ARBA00029736"/>
    </source>
</evidence>
<dbReference type="GO" id="GO:0002939">
    <property type="term" value="P:tRNA N1-guanine methylation"/>
    <property type="evidence" value="ECO:0007669"/>
    <property type="project" value="TreeGrafter"/>
</dbReference>
<dbReference type="CDD" id="cd18080">
    <property type="entry name" value="TrmD-like"/>
    <property type="match status" value="1"/>
</dbReference>
<evidence type="ECO:0000256" key="5">
    <source>
        <dbReference type="ARBA" id="ARBA00012807"/>
    </source>
</evidence>
<evidence type="ECO:0000313" key="19">
    <source>
        <dbReference type="EMBL" id="KMT21488.1"/>
    </source>
</evidence>
<dbReference type="OrthoDB" id="9807416at2"/>
<evidence type="ECO:0000256" key="17">
    <source>
        <dbReference type="RuleBase" id="RU003464"/>
    </source>
</evidence>
<dbReference type="Pfam" id="PF01746">
    <property type="entry name" value="tRNA_m1G_MT"/>
    <property type="match status" value="1"/>
</dbReference>
<comment type="subcellular location">
    <subcellularLocation>
        <location evidence="2 15 17">Cytoplasm</location>
    </subcellularLocation>
</comment>
<dbReference type="InterPro" id="IPR029028">
    <property type="entry name" value="Alpha/beta_knot_MTases"/>
</dbReference>
<keyword evidence="9 15" id="KW-0808">Transferase</keyword>
<evidence type="ECO:0000259" key="18">
    <source>
        <dbReference type="Pfam" id="PF01746"/>
    </source>
</evidence>
<accession>A0A0J8DB14</accession>
<evidence type="ECO:0000256" key="7">
    <source>
        <dbReference type="ARBA" id="ARBA00022490"/>
    </source>
</evidence>
<evidence type="ECO:0000256" key="9">
    <source>
        <dbReference type="ARBA" id="ARBA00022679"/>
    </source>
</evidence>
<evidence type="ECO:0000256" key="4">
    <source>
        <dbReference type="ARBA" id="ARBA00011738"/>
    </source>
</evidence>
<evidence type="ECO:0000256" key="10">
    <source>
        <dbReference type="ARBA" id="ARBA00022691"/>
    </source>
</evidence>
<reference evidence="19 20" key="1">
    <citation type="submission" date="2015-06" db="EMBL/GenBank/DDBJ databases">
        <title>Draft genome sequence of the purine-degrading Clostridium cylindrosporum HC-1 (DSM 605).</title>
        <authorList>
            <person name="Poehlein A."/>
            <person name="Schiel-Bengelsdorf B."/>
            <person name="Bengelsdorf F."/>
            <person name="Daniel R."/>
            <person name="Duerre P."/>
        </authorList>
    </citation>
    <scope>NUCLEOTIDE SEQUENCE [LARGE SCALE GENOMIC DNA]</scope>
    <source>
        <strain evidence="19 20">DSM 605</strain>
    </source>
</reference>
<keyword evidence="7 15" id="KW-0963">Cytoplasm</keyword>
<evidence type="ECO:0000313" key="20">
    <source>
        <dbReference type="Proteomes" id="UP000036756"/>
    </source>
</evidence>
<dbReference type="PANTHER" id="PTHR46417">
    <property type="entry name" value="TRNA (GUANINE-N(1)-)-METHYLTRANSFERASE"/>
    <property type="match status" value="1"/>
</dbReference>
<dbReference type="PATRIC" id="fig|1121307.3.peg.1105"/>
<evidence type="ECO:0000256" key="15">
    <source>
        <dbReference type="HAMAP-Rule" id="MF_00605"/>
    </source>
</evidence>
<comment type="function">
    <text evidence="1 15 17">Specifically methylates guanosine-37 in various tRNAs.</text>
</comment>
<evidence type="ECO:0000256" key="11">
    <source>
        <dbReference type="ARBA" id="ARBA00022694"/>
    </source>
</evidence>
<dbReference type="GO" id="GO:0052906">
    <property type="term" value="F:tRNA (guanine(37)-N1)-methyltransferase activity"/>
    <property type="evidence" value="ECO:0007669"/>
    <property type="project" value="UniProtKB-UniRule"/>
</dbReference>
<dbReference type="GO" id="GO:0005829">
    <property type="term" value="C:cytosol"/>
    <property type="evidence" value="ECO:0007669"/>
    <property type="project" value="TreeGrafter"/>
</dbReference>
<dbReference type="Gene3D" id="3.40.1280.10">
    <property type="match status" value="1"/>
</dbReference>
<keyword evidence="20" id="KW-1185">Reference proteome</keyword>
<evidence type="ECO:0000256" key="13">
    <source>
        <dbReference type="ARBA" id="ARBA00033392"/>
    </source>
</evidence>
<dbReference type="RefSeq" id="WP_048570921.1">
    <property type="nucleotide sequence ID" value="NZ_LFVU01000027.1"/>
</dbReference>
<dbReference type="AlphaFoldDB" id="A0A0J8DB14"/>
<dbReference type="PANTHER" id="PTHR46417:SF1">
    <property type="entry name" value="TRNA (GUANINE-N(1)-)-METHYLTRANSFERASE"/>
    <property type="match status" value="1"/>
</dbReference>
<keyword evidence="10 15" id="KW-0949">S-adenosyl-L-methionine</keyword>
<gene>
    <name evidence="15 19" type="primary">trmD</name>
    <name evidence="19" type="ORF">CLCY_2c02480</name>
</gene>
<dbReference type="InterPro" id="IPR016009">
    <property type="entry name" value="tRNA_MeTrfase_TRMD/TRM10"/>
</dbReference>
<dbReference type="STRING" id="1121307.CLCY_2c02480"/>
<dbReference type="Gene3D" id="1.10.1270.20">
    <property type="entry name" value="tRNA(m1g37)methyltransferase, domain 2"/>
    <property type="match status" value="1"/>
</dbReference>
<evidence type="ECO:0000256" key="2">
    <source>
        <dbReference type="ARBA" id="ARBA00004496"/>
    </source>
</evidence>
<evidence type="ECO:0000256" key="1">
    <source>
        <dbReference type="ARBA" id="ARBA00002634"/>
    </source>
</evidence>
<evidence type="ECO:0000256" key="3">
    <source>
        <dbReference type="ARBA" id="ARBA00007630"/>
    </source>
</evidence>
<dbReference type="HAMAP" id="MF_00605">
    <property type="entry name" value="TrmD"/>
    <property type="match status" value="1"/>
</dbReference>
<dbReference type="SUPFAM" id="SSF75217">
    <property type="entry name" value="alpha/beta knot"/>
    <property type="match status" value="1"/>
</dbReference>
<organism evidence="19 20">
    <name type="scientific">Clostridium cylindrosporum DSM 605</name>
    <dbReference type="NCBI Taxonomy" id="1121307"/>
    <lineage>
        <taxon>Bacteria</taxon>
        <taxon>Bacillati</taxon>
        <taxon>Bacillota</taxon>
        <taxon>Clostridia</taxon>
        <taxon>Eubacteriales</taxon>
        <taxon>Clostridiaceae</taxon>
        <taxon>Clostridium</taxon>
    </lineage>
</organism>
<dbReference type="FunFam" id="3.40.1280.10:FF:000001">
    <property type="entry name" value="tRNA (guanine-N(1)-)-methyltransferase"/>
    <property type="match status" value="1"/>
</dbReference>
<feature type="domain" description="tRNA methyltransferase TRMD/TRM10-type" evidence="18">
    <location>
        <begin position="1"/>
        <end position="223"/>
    </location>
</feature>